<name>A0A2W5E069_9SPHI</name>
<reference evidence="1 2" key="1">
    <citation type="submission" date="2017-11" db="EMBL/GenBank/DDBJ databases">
        <title>Infants hospitalized years apart are colonized by the same room-sourced microbial strains.</title>
        <authorList>
            <person name="Brooks B."/>
            <person name="Olm M.R."/>
            <person name="Firek B.A."/>
            <person name="Baker R."/>
            <person name="Thomas B.C."/>
            <person name="Morowitz M.J."/>
            <person name="Banfield J.F."/>
        </authorList>
    </citation>
    <scope>NUCLEOTIDE SEQUENCE [LARGE SCALE GENOMIC DNA]</scope>
    <source>
        <strain evidence="1">S2_009_000_R2_76</strain>
    </source>
</reference>
<comment type="caution">
    <text evidence="1">The sequence shown here is derived from an EMBL/GenBank/DDBJ whole genome shotgun (WGS) entry which is preliminary data.</text>
</comment>
<dbReference type="Pfam" id="PF16264">
    <property type="entry name" value="SatD"/>
    <property type="match status" value="1"/>
</dbReference>
<protein>
    <submittedName>
        <fullName evidence="1">Transcriptional regulator</fullName>
    </submittedName>
</protein>
<dbReference type="EMBL" id="QFOI01000801">
    <property type="protein sequence ID" value="PZP37651.1"/>
    <property type="molecule type" value="Genomic_DNA"/>
</dbReference>
<accession>A0A2W5E069</accession>
<evidence type="ECO:0000313" key="2">
    <source>
        <dbReference type="Proteomes" id="UP000249645"/>
    </source>
</evidence>
<dbReference type="Proteomes" id="UP000249645">
    <property type="component" value="Unassembled WGS sequence"/>
</dbReference>
<dbReference type="AlphaFoldDB" id="A0A2W5E069"/>
<organism evidence="1 2">
    <name type="scientific">Pseudopedobacter saltans</name>
    <dbReference type="NCBI Taxonomy" id="151895"/>
    <lineage>
        <taxon>Bacteria</taxon>
        <taxon>Pseudomonadati</taxon>
        <taxon>Bacteroidota</taxon>
        <taxon>Sphingobacteriia</taxon>
        <taxon>Sphingobacteriales</taxon>
        <taxon>Sphingobacteriaceae</taxon>
        <taxon>Pseudopedobacter</taxon>
    </lineage>
</organism>
<proteinExistence type="predicted"/>
<gene>
    <name evidence="1" type="ORF">DI598_21130</name>
</gene>
<evidence type="ECO:0000313" key="1">
    <source>
        <dbReference type="EMBL" id="PZP37651.1"/>
    </source>
</evidence>
<dbReference type="InterPro" id="IPR032580">
    <property type="entry name" value="SatD"/>
</dbReference>
<sequence length="198" mass="22297">MIAVITGDIVKSRKAKSFDWVKKIKLILNKYALPNRWEIFRGDSFQLEVQPENAVLVCFQIKLELILLNMDARMAIGIGEQSFKSSKVTESNGPAYVFSGDCFESLQKKKLAIKTSNETEDAFWNMTIDLAMLTASRWTATTAELILLSLSNPELNQKEIATKAEKKSQSNISAALKRSGYHEIVQMLLLFSSKIKTL</sequence>